<sequence length="105" mass="12394">MTNKSQNDENNNVVDSEFRWFDLFSLNKDGRNIFTSDILLEISEHLAFVYDNLTCYSVYKNSEKLTIEHFFCRMEKADTQLCSVYCNLYSTCFKMAGAERTEKIR</sequence>
<reference evidence="2" key="1">
    <citation type="submission" date="2022-11" db="UniProtKB">
        <authorList>
            <consortium name="WormBaseParasite"/>
        </authorList>
    </citation>
    <scope>IDENTIFICATION</scope>
</reference>
<dbReference type="WBParaSite" id="nRc.2.0.1.t32765-RA">
    <property type="protein sequence ID" value="nRc.2.0.1.t32765-RA"/>
    <property type="gene ID" value="nRc.2.0.1.g32765"/>
</dbReference>
<organism evidence="1 2">
    <name type="scientific">Romanomermis culicivorax</name>
    <name type="common">Nematode worm</name>
    <dbReference type="NCBI Taxonomy" id="13658"/>
    <lineage>
        <taxon>Eukaryota</taxon>
        <taxon>Metazoa</taxon>
        <taxon>Ecdysozoa</taxon>
        <taxon>Nematoda</taxon>
        <taxon>Enoplea</taxon>
        <taxon>Dorylaimia</taxon>
        <taxon>Mermithida</taxon>
        <taxon>Mermithoidea</taxon>
        <taxon>Mermithidae</taxon>
        <taxon>Romanomermis</taxon>
    </lineage>
</organism>
<evidence type="ECO:0000313" key="2">
    <source>
        <dbReference type="WBParaSite" id="nRc.2.0.1.t32765-RA"/>
    </source>
</evidence>
<protein>
    <submittedName>
        <fullName evidence="2">Uncharacterized protein</fullName>
    </submittedName>
</protein>
<proteinExistence type="predicted"/>
<name>A0A915K4I8_ROMCU</name>
<accession>A0A915K4I8</accession>
<keyword evidence="1" id="KW-1185">Reference proteome</keyword>
<evidence type="ECO:0000313" key="1">
    <source>
        <dbReference type="Proteomes" id="UP000887565"/>
    </source>
</evidence>
<dbReference type="AlphaFoldDB" id="A0A915K4I8"/>
<dbReference type="Proteomes" id="UP000887565">
    <property type="component" value="Unplaced"/>
</dbReference>